<gene>
    <name evidence="1" type="ORF">NH26_03105</name>
</gene>
<comment type="caution">
    <text evidence="1">The sequence shown here is derived from an EMBL/GenBank/DDBJ whole genome shotgun (WGS) entry which is preliminary data.</text>
</comment>
<dbReference type="Gene3D" id="3.80.10.10">
    <property type="entry name" value="Ribonuclease Inhibitor"/>
    <property type="match status" value="2"/>
</dbReference>
<name>A0A1S1YWL1_FLAPC</name>
<dbReference type="PANTHER" id="PTHR45661">
    <property type="entry name" value="SURFACE ANTIGEN"/>
    <property type="match status" value="1"/>
</dbReference>
<sequence length="201" mass="22735">MQDQIENSKCNDYSYKEVTNGIAILNYIGKDTHITIPTFINNKPVTQILKDAFYNKGIEAVELPEQLEYIGEDAFYKNTLKEITIPQNVKKIGGGAFGRNQIETLTIKSENISTIPMFCFIGNALSKFDLPESVNTLYNDCFAENNFTELTIPKHIDTLSSSAFASSKNLKKVYIPEKFMKDRTTIFRASDIDNITFITSN</sequence>
<keyword evidence="2" id="KW-1185">Reference proteome</keyword>
<dbReference type="RefSeq" id="WP_044229339.1">
    <property type="nucleotide sequence ID" value="NZ_JRYR02000001.1"/>
</dbReference>
<dbReference type="STRING" id="915059.NH26_03105"/>
<organism evidence="1 2">
    <name type="scientific">Flammeovirga pacifica</name>
    <dbReference type="NCBI Taxonomy" id="915059"/>
    <lineage>
        <taxon>Bacteria</taxon>
        <taxon>Pseudomonadati</taxon>
        <taxon>Bacteroidota</taxon>
        <taxon>Cytophagia</taxon>
        <taxon>Cytophagales</taxon>
        <taxon>Flammeovirgaceae</taxon>
        <taxon>Flammeovirga</taxon>
    </lineage>
</organism>
<dbReference type="InterPro" id="IPR032675">
    <property type="entry name" value="LRR_dom_sf"/>
</dbReference>
<reference evidence="1 2" key="1">
    <citation type="journal article" date="2012" name="Int. J. Syst. Evol. Microbiol.">
        <title>Flammeovirga pacifica sp. nov., isolated from deep-sea sediment.</title>
        <authorList>
            <person name="Xu H."/>
            <person name="Fu Y."/>
            <person name="Yang N."/>
            <person name="Ding Z."/>
            <person name="Lai Q."/>
            <person name="Zeng R."/>
        </authorList>
    </citation>
    <scope>NUCLEOTIDE SEQUENCE [LARGE SCALE GENOMIC DNA]</scope>
    <source>
        <strain evidence="2">DSM 24597 / LMG 26175 / WPAGA1</strain>
    </source>
</reference>
<evidence type="ECO:0000313" key="1">
    <source>
        <dbReference type="EMBL" id="OHX65406.1"/>
    </source>
</evidence>
<dbReference type="InterPro" id="IPR053139">
    <property type="entry name" value="Surface_bspA-like"/>
</dbReference>
<protein>
    <submittedName>
        <fullName evidence="1">Uncharacterized protein</fullName>
    </submittedName>
</protein>
<accession>A0A1S1YWL1</accession>
<dbReference type="OrthoDB" id="67652at2"/>
<dbReference type="Proteomes" id="UP000179797">
    <property type="component" value="Unassembled WGS sequence"/>
</dbReference>
<evidence type="ECO:0000313" key="2">
    <source>
        <dbReference type="Proteomes" id="UP000179797"/>
    </source>
</evidence>
<dbReference type="AlphaFoldDB" id="A0A1S1YWL1"/>
<dbReference type="Pfam" id="PF13306">
    <property type="entry name" value="LRR_5"/>
    <property type="match status" value="1"/>
</dbReference>
<proteinExistence type="predicted"/>
<dbReference type="EMBL" id="JRYR02000001">
    <property type="protein sequence ID" value="OHX65406.1"/>
    <property type="molecule type" value="Genomic_DNA"/>
</dbReference>
<dbReference type="InterPro" id="IPR026906">
    <property type="entry name" value="LRR_5"/>
</dbReference>
<dbReference type="SUPFAM" id="SSF52058">
    <property type="entry name" value="L domain-like"/>
    <property type="match status" value="1"/>
</dbReference>
<dbReference type="PANTHER" id="PTHR45661:SF3">
    <property type="entry name" value="IG-LIKE DOMAIN-CONTAINING PROTEIN"/>
    <property type="match status" value="1"/>
</dbReference>